<keyword evidence="4" id="KW-1185">Reference proteome</keyword>
<dbReference type="STRING" id="1447883.A0A2B7XYP8"/>
<dbReference type="EMBL" id="PDNA01000099">
    <property type="protein sequence ID" value="PGH13901.1"/>
    <property type="molecule type" value="Genomic_DNA"/>
</dbReference>
<proteinExistence type="predicted"/>
<evidence type="ECO:0000256" key="1">
    <source>
        <dbReference type="ARBA" id="ARBA00023002"/>
    </source>
</evidence>
<dbReference type="PANTHER" id="PTHR47534">
    <property type="entry name" value="YALI0E05731P"/>
    <property type="match status" value="1"/>
</dbReference>
<feature type="region of interest" description="Disordered" evidence="2">
    <location>
        <begin position="277"/>
        <end position="297"/>
    </location>
</feature>
<dbReference type="Gene3D" id="3.40.50.720">
    <property type="entry name" value="NAD(P)-binding Rossmann-like Domain"/>
    <property type="match status" value="1"/>
</dbReference>
<evidence type="ECO:0000313" key="3">
    <source>
        <dbReference type="EMBL" id="PGH13901.1"/>
    </source>
</evidence>
<dbReference type="SUPFAM" id="SSF51735">
    <property type="entry name" value="NAD(P)-binding Rossmann-fold domains"/>
    <property type="match status" value="1"/>
</dbReference>
<reference evidence="3 4" key="1">
    <citation type="submission" date="2017-10" db="EMBL/GenBank/DDBJ databases">
        <title>Comparative genomics in systemic dimorphic fungi from Ajellomycetaceae.</title>
        <authorList>
            <person name="Munoz J.F."/>
            <person name="Mcewen J.G."/>
            <person name="Clay O.K."/>
            <person name="Cuomo C.A."/>
        </authorList>
    </citation>
    <scope>NUCLEOTIDE SEQUENCE [LARGE SCALE GENOMIC DNA]</scope>
    <source>
        <strain evidence="3 4">UAMH7299</strain>
    </source>
</reference>
<accession>A0A2B7XYP8</accession>
<evidence type="ECO:0000313" key="4">
    <source>
        <dbReference type="Proteomes" id="UP000224634"/>
    </source>
</evidence>
<comment type="caution">
    <text evidence="3">The sequence shown here is derived from an EMBL/GenBank/DDBJ whole genome shotgun (WGS) entry which is preliminary data.</text>
</comment>
<dbReference type="AlphaFoldDB" id="A0A2B7XYP8"/>
<dbReference type="InterPro" id="IPR052228">
    <property type="entry name" value="Sec_Metab_Biosynth_Oxidored"/>
</dbReference>
<sequence>MVSLEAVRANNTGLKNLGPGLVAVFVGGTSGIGETTAREFVRHTSSPRVYLVGRSQPDASRIIEELKAINPEGKVSFIKTDASLLRNVDEACKEIRSKEERVNLLFVSAGIATLKGRQEIDEGLDRKFSIHYYSRMRFIHNLLPLLTNAAESPPSSTTTTTPQLSRVISVLAAGQESSALHLTDLSLKTNFSDSACANHTITMNSLAIEELAAKFPRTTFIHAYPGIVKTKLDREFGWLMRGMWKGASVLATPWVVPVKESGERFVFMATSKRFPPKTENAMRDKGEAEEGVERGSDGVRGSGGYTLGWDGGFALKEKVMSKYRTEGVGKVVWEHTLDVFNKICGTGGGKY</sequence>
<gene>
    <name evidence="3" type="ORF">AJ80_06170</name>
</gene>
<keyword evidence="1" id="KW-0560">Oxidoreductase</keyword>
<dbReference type="OrthoDB" id="2898509at2759"/>
<name>A0A2B7XYP8_POLH7</name>
<protein>
    <recommendedName>
        <fullName evidence="5">NAD(P)-binding protein</fullName>
    </recommendedName>
</protein>
<dbReference type="InterPro" id="IPR002347">
    <property type="entry name" value="SDR_fam"/>
</dbReference>
<dbReference type="GO" id="GO:0016491">
    <property type="term" value="F:oxidoreductase activity"/>
    <property type="evidence" value="ECO:0007669"/>
    <property type="project" value="UniProtKB-KW"/>
</dbReference>
<feature type="compositionally biased region" description="Basic and acidic residues" evidence="2">
    <location>
        <begin position="280"/>
        <end position="297"/>
    </location>
</feature>
<evidence type="ECO:0000256" key="2">
    <source>
        <dbReference type="SAM" id="MobiDB-lite"/>
    </source>
</evidence>
<dbReference type="Proteomes" id="UP000224634">
    <property type="component" value="Unassembled WGS sequence"/>
</dbReference>
<evidence type="ECO:0008006" key="5">
    <source>
        <dbReference type="Google" id="ProtNLM"/>
    </source>
</evidence>
<dbReference type="PANTHER" id="PTHR47534:SF2">
    <property type="entry name" value="KETOREDUCTASE (KR) DOMAIN-CONTAINING PROTEIN-RELATED"/>
    <property type="match status" value="1"/>
</dbReference>
<dbReference type="InterPro" id="IPR036291">
    <property type="entry name" value="NAD(P)-bd_dom_sf"/>
</dbReference>
<dbReference type="Pfam" id="PF00106">
    <property type="entry name" value="adh_short"/>
    <property type="match status" value="1"/>
</dbReference>
<organism evidence="3 4">
    <name type="scientific">Polytolypa hystricis (strain UAMH7299)</name>
    <dbReference type="NCBI Taxonomy" id="1447883"/>
    <lineage>
        <taxon>Eukaryota</taxon>
        <taxon>Fungi</taxon>
        <taxon>Dikarya</taxon>
        <taxon>Ascomycota</taxon>
        <taxon>Pezizomycotina</taxon>
        <taxon>Eurotiomycetes</taxon>
        <taxon>Eurotiomycetidae</taxon>
        <taxon>Onygenales</taxon>
        <taxon>Onygenales incertae sedis</taxon>
        <taxon>Polytolypa</taxon>
    </lineage>
</organism>